<dbReference type="AlphaFoldDB" id="A0A2H3SNG0"/>
<gene>
    <name evidence="2" type="ORF">FRV6_02210</name>
</gene>
<dbReference type="PANTHER" id="PTHR21310">
    <property type="entry name" value="AMINOGLYCOSIDE PHOSPHOTRANSFERASE-RELATED-RELATED"/>
    <property type="match status" value="1"/>
</dbReference>
<dbReference type="PANTHER" id="PTHR21310:SF13">
    <property type="entry name" value="AMINOGLYCOSIDE PHOSPHOTRANSFERASE DOMAIN-CONTAINING PROTEIN"/>
    <property type="match status" value="1"/>
</dbReference>
<feature type="domain" description="Aminoglycoside phosphotransferase" evidence="1">
    <location>
        <begin position="49"/>
        <end position="292"/>
    </location>
</feature>
<name>A0A2H3SNG0_FUSOX</name>
<accession>A0A2H3SNG0</accession>
<organism evidence="2 3">
    <name type="scientific">Fusarium oxysporum</name>
    <name type="common">Fusarium vascular wilt</name>
    <dbReference type="NCBI Taxonomy" id="5507"/>
    <lineage>
        <taxon>Eukaryota</taxon>
        <taxon>Fungi</taxon>
        <taxon>Dikarya</taxon>
        <taxon>Ascomycota</taxon>
        <taxon>Pezizomycotina</taxon>
        <taxon>Sordariomycetes</taxon>
        <taxon>Hypocreomycetidae</taxon>
        <taxon>Hypocreales</taxon>
        <taxon>Nectriaceae</taxon>
        <taxon>Fusarium</taxon>
        <taxon>Fusarium oxysporum species complex</taxon>
    </lineage>
</organism>
<dbReference type="VEuPathDB" id="FungiDB:HZS61_003664"/>
<evidence type="ECO:0000313" key="3">
    <source>
        <dbReference type="Proteomes" id="UP000219369"/>
    </source>
</evidence>
<sequence length="422" mass="49342">MQRATQDGLEWQESFLNLEPVWTREPSIGAIESVSRQQLKITSDNPCTVTFHRAGFFNKVYFVRAEGSTFVMRVTLPVYPRHKTRAEVITLKWVRENTTIPVPEVFAFDDSNDNEIGFEWILMEFMQGTSAQKRWRTMSMEQKIALTERIATFQFELSGLEKQELTFKSMGTLDSPETDLEADFRAPEAAITPGRMVIPEFFKGDYLTYDIPRGPFLSTHDWLSAVLAFVIHHQKLVLENSQDEHDIEDPEDILPVAQSLLALHHHYSHLDNILVNEHGEVTAVIDWECVTALPLWMLSQVPNFLIDQPREDEPQRDAYMNETPEEAAEAADRRNDPDYLDNEGKNQLYWIHMMEYETTQLRKVYKEKLEEVCPDWVKMNPLEEDLFDAVLQCDGLWMKMVRKWVECVEKAEPVRFKDMWNR</sequence>
<dbReference type="SUPFAM" id="SSF56112">
    <property type="entry name" value="Protein kinase-like (PK-like)"/>
    <property type="match status" value="1"/>
</dbReference>
<dbReference type="Proteomes" id="UP000219369">
    <property type="component" value="Unassembled WGS sequence"/>
</dbReference>
<dbReference type="VEuPathDB" id="FungiDB:FOMG_06429"/>
<evidence type="ECO:0000313" key="2">
    <source>
        <dbReference type="EMBL" id="SCO77998.1"/>
    </source>
</evidence>
<evidence type="ECO:0000259" key="1">
    <source>
        <dbReference type="Pfam" id="PF01636"/>
    </source>
</evidence>
<dbReference type="InterPro" id="IPR051678">
    <property type="entry name" value="AGP_Transferase"/>
</dbReference>
<dbReference type="InterPro" id="IPR011009">
    <property type="entry name" value="Kinase-like_dom_sf"/>
</dbReference>
<dbReference type="VEuPathDB" id="FungiDB:FOXG_05073"/>
<proteinExistence type="predicted"/>
<dbReference type="OrthoDB" id="10003767at2759"/>
<dbReference type="EMBL" id="FMJY01000001">
    <property type="protein sequence ID" value="SCO77998.1"/>
    <property type="molecule type" value="Genomic_DNA"/>
</dbReference>
<dbReference type="VEuPathDB" id="FungiDB:FOC1_g10010914"/>
<dbReference type="VEuPathDB" id="FungiDB:FOIG_09222"/>
<dbReference type="Gene3D" id="3.30.200.20">
    <property type="entry name" value="Phosphorylase Kinase, domain 1"/>
    <property type="match status" value="1"/>
</dbReference>
<dbReference type="VEuPathDB" id="FungiDB:FOZG_10820"/>
<dbReference type="InterPro" id="IPR002575">
    <property type="entry name" value="Aminoglycoside_PTrfase"/>
</dbReference>
<dbReference type="Pfam" id="PF01636">
    <property type="entry name" value="APH"/>
    <property type="match status" value="1"/>
</dbReference>
<protein>
    <recommendedName>
        <fullName evidence="1">Aminoglycoside phosphotransferase domain-containing protein</fullName>
    </recommendedName>
</protein>
<reference evidence="3" key="1">
    <citation type="submission" date="2016-09" db="EMBL/GenBank/DDBJ databases">
        <authorList>
            <person name="Guldener U."/>
        </authorList>
    </citation>
    <scope>NUCLEOTIDE SEQUENCE [LARGE SCALE GENOMIC DNA]</scope>
    <source>
        <strain evidence="3">V64-1</strain>
    </source>
</reference>
<dbReference type="VEuPathDB" id="FungiDB:FOC4_g10013483"/>